<keyword evidence="2" id="KW-0810">Translation regulation</keyword>
<dbReference type="PIRSF" id="PIRSF037511">
    <property type="entry name" value="Transl_init_SUI1_pro"/>
    <property type="match status" value="1"/>
</dbReference>
<evidence type="ECO:0000313" key="7">
    <source>
        <dbReference type="Proteomes" id="UP001158067"/>
    </source>
</evidence>
<dbReference type="InterPro" id="IPR001950">
    <property type="entry name" value="SUI1"/>
</dbReference>
<evidence type="ECO:0000313" key="6">
    <source>
        <dbReference type="EMBL" id="SMP54213.1"/>
    </source>
</evidence>
<keyword evidence="3" id="KW-0648">Protein biosynthesis</keyword>
<dbReference type="PANTHER" id="PTHR12789">
    <property type="entry name" value="DENSITY-REGULATED PROTEIN HOMOLOG"/>
    <property type="match status" value="1"/>
</dbReference>
<gene>
    <name evidence="6" type="ORF">SAMN06265222_104224</name>
</gene>
<evidence type="ECO:0000256" key="4">
    <source>
        <dbReference type="SAM" id="MobiDB-lite"/>
    </source>
</evidence>
<protein>
    <submittedName>
        <fullName evidence="6">Translation initiation factor 1 (eIF-1/SUI1)</fullName>
    </submittedName>
</protein>
<keyword evidence="6" id="KW-0396">Initiation factor</keyword>
<dbReference type="Gene3D" id="3.30.780.10">
    <property type="entry name" value="SUI1-like domain"/>
    <property type="match status" value="1"/>
</dbReference>
<comment type="caution">
    <text evidence="6">The sequence shown here is derived from an EMBL/GenBank/DDBJ whole genome shotgun (WGS) entry which is preliminary data.</text>
</comment>
<proteinExistence type="inferred from homology"/>
<sequence>MAARVATFPRLQILFSMTRLFSGTPFDIPPQCDDCGKLQSECACTPAEKADAEKKRQRDADRLEPGKQTAKIRIEKRKAKRVVTVVDGLTAKANDLPALLSKLQAKCGAGGTVKADEDRLELQGDHLTSVSQTLRDLGFKVR</sequence>
<feature type="region of interest" description="Disordered" evidence="4">
    <location>
        <begin position="49"/>
        <end position="69"/>
    </location>
</feature>
<accession>A0ABY1PZK7</accession>
<evidence type="ECO:0000256" key="2">
    <source>
        <dbReference type="ARBA" id="ARBA00022845"/>
    </source>
</evidence>
<dbReference type="Pfam" id="PF01253">
    <property type="entry name" value="SUI1"/>
    <property type="match status" value="1"/>
</dbReference>
<dbReference type="GO" id="GO:0003743">
    <property type="term" value="F:translation initiation factor activity"/>
    <property type="evidence" value="ECO:0007669"/>
    <property type="project" value="UniProtKB-KW"/>
</dbReference>
<dbReference type="InterPro" id="IPR036877">
    <property type="entry name" value="SUI1_dom_sf"/>
</dbReference>
<feature type="domain" description="SUI1" evidence="5">
    <location>
        <begin position="70"/>
        <end position="138"/>
    </location>
</feature>
<dbReference type="PANTHER" id="PTHR12789:SF0">
    <property type="entry name" value="DENSITY-REGULATED PROTEIN"/>
    <property type="match status" value="1"/>
</dbReference>
<evidence type="ECO:0000256" key="1">
    <source>
        <dbReference type="ARBA" id="ARBA00005422"/>
    </source>
</evidence>
<dbReference type="EMBL" id="FXUG01000004">
    <property type="protein sequence ID" value="SMP54213.1"/>
    <property type="molecule type" value="Genomic_DNA"/>
</dbReference>
<comment type="similarity">
    <text evidence="1">Belongs to the SUI1 family.</text>
</comment>
<evidence type="ECO:0000256" key="3">
    <source>
        <dbReference type="ARBA" id="ARBA00022917"/>
    </source>
</evidence>
<evidence type="ECO:0000259" key="5">
    <source>
        <dbReference type="PROSITE" id="PS50296"/>
    </source>
</evidence>
<dbReference type="Proteomes" id="UP001158067">
    <property type="component" value="Unassembled WGS sequence"/>
</dbReference>
<keyword evidence="7" id="KW-1185">Reference proteome</keyword>
<dbReference type="PROSITE" id="PS50296">
    <property type="entry name" value="SUI1"/>
    <property type="match status" value="1"/>
</dbReference>
<organism evidence="6 7">
    <name type="scientific">Neorhodopirellula lusitana</name>
    <dbReference type="NCBI Taxonomy" id="445327"/>
    <lineage>
        <taxon>Bacteria</taxon>
        <taxon>Pseudomonadati</taxon>
        <taxon>Planctomycetota</taxon>
        <taxon>Planctomycetia</taxon>
        <taxon>Pirellulales</taxon>
        <taxon>Pirellulaceae</taxon>
        <taxon>Neorhodopirellula</taxon>
    </lineage>
</organism>
<dbReference type="CDD" id="cd11567">
    <property type="entry name" value="YciH_like"/>
    <property type="match status" value="1"/>
</dbReference>
<dbReference type="InterPro" id="IPR050318">
    <property type="entry name" value="DENR/SUI1_TIF"/>
</dbReference>
<name>A0ABY1PZK7_9BACT</name>
<dbReference type="SUPFAM" id="SSF55159">
    <property type="entry name" value="eIF1-like"/>
    <property type="match status" value="1"/>
</dbReference>
<dbReference type="InterPro" id="IPR005872">
    <property type="entry name" value="SUI1_arc_bac"/>
</dbReference>
<feature type="compositionally biased region" description="Basic and acidic residues" evidence="4">
    <location>
        <begin position="49"/>
        <end position="65"/>
    </location>
</feature>
<reference evidence="6 7" key="1">
    <citation type="submission" date="2017-05" db="EMBL/GenBank/DDBJ databases">
        <authorList>
            <person name="Varghese N."/>
            <person name="Submissions S."/>
        </authorList>
    </citation>
    <scope>NUCLEOTIDE SEQUENCE [LARGE SCALE GENOMIC DNA]</scope>
    <source>
        <strain evidence="6 7">DSM 25457</strain>
    </source>
</reference>